<dbReference type="Proteomes" id="UP001460270">
    <property type="component" value="Unassembled WGS sequence"/>
</dbReference>
<comment type="caution">
    <text evidence="2">The sequence shown here is derived from an EMBL/GenBank/DDBJ whole genome shotgun (WGS) entry which is preliminary data.</text>
</comment>
<evidence type="ECO:0000256" key="1">
    <source>
        <dbReference type="SAM" id="MobiDB-lite"/>
    </source>
</evidence>
<reference evidence="3" key="1">
    <citation type="submission" date="2024-04" db="EMBL/GenBank/DDBJ databases">
        <title>Salinicola lusitanus LLJ914,a marine bacterium isolated from the Okinawa Trough.</title>
        <authorList>
            <person name="Li J."/>
        </authorList>
    </citation>
    <scope>NUCLEOTIDE SEQUENCE [LARGE SCALE GENOMIC DNA]</scope>
</reference>
<dbReference type="AlphaFoldDB" id="A0AAW0N311"/>
<evidence type="ECO:0000313" key="2">
    <source>
        <dbReference type="EMBL" id="KAK7883113.1"/>
    </source>
</evidence>
<protein>
    <submittedName>
        <fullName evidence="2">Uncharacterized protein</fullName>
    </submittedName>
</protein>
<feature type="region of interest" description="Disordered" evidence="1">
    <location>
        <begin position="99"/>
        <end position="123"/>
    </location>
</feature>
<dbReference type="EMBL" id="JBBPFD010000021">
    <property type="protein sequence ID" value="KAK7883113.1"/>
    <property type="molecule type" value="Genomic_DNA"/>
</dbReference>
<accession>A0AAW0N311</accession>
<evidence type="ECO:0000313" key="3">
    <source>
        <dbReference type="Proteomes" id="UP001460270"/>
    </source>
</evidence>
<gene>
    <name evidence="2" type="ORF">WMY93_029287</name>
</gene>
<sequence>MSGVEEPRAMPPPAQIKMLLNPFMSNLKSQQIRRELARIQNSASRFRHLLMMCVRGNRKKGENRSVPLWSPPLLHRGSVTVLEVEFRLVSFFGCVPPAQGTDTTHINTRPHAPVNPAPNKPLT</sequence>
<organism evidence="2 3">
    <name type="scientific">Mugilogobius chulae</name>
    <name type="common">yellowstripe goby</name>
    <dbReference type="NCBI Taxonomy" id="88201"/>
    <lineage>
        <taxon>Eukaryota</taxon>
        <taxon>Metazoa</taxon>
        <taxon>Chordata</taxon>
        <taxon>Craniata</taxon>
        <taxon>Vertebrata</taxon>
        <taxon>Euteleostomi</taxon>
        <taxon>Actinopterygii</taxon>
        <taxon>Neopterygii</taxon>
        <taxon>Teleostei</taxon>
        <taxon>Neoteleostei</taxon>
        <taxon>Acanthomorphata</taxon>
        <taxon>Gobiaria</taxon>
        <taxon>Gobiiformes</taxon>
        <taxon>Gobioidei</taxon>
        <taxon>Gobiidae</taxon>
        <taxon>Gobionellinae</taxon>
        <taxon>Mugilogobius</taxon>
    </lineage>
</organism>
<proteinExistence type="predicted"/>
<keyword evidence="3" id="KW-1185">Reference proteome</keyword>
<feature type="compositionally biased region" description="Pro residues" evidence="1">
    <location>
        <begin position="113"/>
        <end position="123"/>
    </location>
</feature>
<name>A0AAW0N311_9GOBI</name>